<dbReference type="Pfam" id="PF22691">
    <property type="entry name" value="Thiolase_C_1"/>
    <property type="match status" value="1"/>
</dbReference>
<dbReference type="EMBL" id="BAAAHE010000034">
    <property type="protein sequence ID" value="GAA0628890.1"/>
    <property type="molecule type" value="Genomic_DNA"/>
</dbReference>
<dbReference type="Proteomes" id="UP001500957">
    <property type="component" value="Unassembled WGS sequence"/>
</dbReference>
<dbReference type="InterPro" id="IPR002155">
    <property type="entry name" value="Thiolase"/>
</dbReference>
<proteinExistence type="predicted"/>
<dbReference type="InterPro" id="IPR016039">
    <property type="entry name" value="Thiolase-like"/>
</dbReference>
<protein>
    <recommendedName>
        <fullName evidence="1">Thiolase C-terminal domain-containing protein</fullName>
    </recommendedName>
</protein>
<sequence>MTDKPHAIITGIGQSAIGRRLPQTAYQLTIDAILAAIDDAGLSVRDIDGLVTYPGNAVPLNPGFNGPDLYEIQDGLGLSLNWHLGVCQGPAQFMSVAAAAGAVSLGLCRHAVVFRTTTEASAQSGGRRGGLGSPGFEMEGVLSWLLASGAVSAANWTAFYTQHHMRAYGTTKEQLGAVAVAQRAAAMLNPHAIMREPMSMHDYLSSRMISTPLSLLDCDIPVDGSLAIVVSHPDTAPDARHYATIEALGTAMRHRPYWEHWPDLTEMATHDAADHMWSQTDLRPSDVDVVQIYDAFSPFVLFWLEALGFCKPGESGPFVEGGHRIGLNGELPINTWGGQLSGGRLHGWGFLAEALHQLWGQAGLRQLDKAEVAVAGVGGGASASSMLLTAGR</sequence>
<dbReference type="InterPro" id="IPR055140">
    <property type="entry name" value="Thiolase_C_2"/>
</dbReference>
<evidence type="ECO:0000259" key="1">
    <source>
        <dbReference type="Pfam" id="PF22691"/>
    </source>
</evidence>
<dbReference type="CDD" id="cd00829">
    <property type="entry name" value="SCP-x_thiolase"/>
    <property type="match status" value="1"/>
</dbReference>
<dbReference type="SUPFAM" id="SSF53901">
    <property type="entry name" value="Thiolase-like"/>
    <property type="match status" value="2"/>
</dbReference>
<evidence type="ECO:0000313" key="2">
    <source>
        <dbReference type="EMBL" id="GAA0628890.1"/>
    </source>
</evidence>
<comment type="caution">
    <text evidence="2">The sequence shown here is derived from an EMBL/GenBank/DDBJ whole genome shotgun (WGS) entry which is preliminary data.</text>
</comment>
<feature type="domain" description="Thiolase C-terminal" evidence="1">
    <location>
        <begin position="257"/>
        <end position="385"/>
    </location>
</feature>
<reference evidence="3" key="1">
    <citation type="journal article" date="2019" name="Int. J. Syst. Evol. Microbiol.">
        <title>The Global Catalogue of Microorganisms (GCM) 10K type strain sequencing project: providing services to taxonomists for standard genome sequencing and annotation.</title>
        <authorList>
            <consortium name="The Broad Institute Genomics Platform"/>
            <consortium name="The Broad Institute Genome Sequencing Center for Infectious Disease"/>
            <person name="Wu L."/>
            <person name="Ma J."/>
        </authorList>
    </citation>
    <scope>NUCLEOTIDE SEQUENCE [LARGE SCALE GENOMIC DNA]</scope>
    <source>
        <strain evidence="3">JCM 10671</strain>
    </source>
</reference>
<dbReference type="RefSeq" id="WP_344607243.1">
    <property type="nucleotide sequence ID" value="NZ_BAAAHE010000034.1"/>
</dbReference>
<organism evidence="2 3">
    <name type="scientific">Sporichthya brevicatena</name>
    <dbReference type="NCBI Taxonomy" id="171442"/>
    <lineage>
        <taxon>Bacteria</taxon>
        <taxon>Bacillati</taxon>
        <taxon>Actinomycetota</taxon>
        <taxon>Actinomycetes</taxon>
        <taxon>Sporichthyales</taxon>
        <taxon>Sporichthyaceae</taxon>
        <taxon>Sporichthya</taxon>
    </lineage>
</organism>
<name>A0ABP3SE56_9ACTN</name>
<dbReference type="Gene3D" id="3.40.47.10">
    <property type="match status" value="1"/>
</dbReference>
<dbReference type="PANTHER" id="PTHR42870">
    <property type="entry name" value="ACETYL-COA C-ACETYLTRANSFERASE"/>
    <property type="match status" value="1"/>
</dbReference>
<gene>
    <name evidence="2" type="ORF">GCM10009547_35700</name>
</gene>
<keyword evidence="3" id="KW-1185">Reference proteome</keyword>
<evidence type="ECO:0000313" key="3">
    <source>
        <dbReference type="Proteomes" id="UP001500957"/>
    </source>
</evidence>
<dbReference type="PANTHER" id="PTHR42870:SF1">
    <property type="entry name" value="NON-SPECIFIC LIPID-TRANSFER PROTEIN-LIKE 2"/>
    <property type="match status" value="1"/>
</dbReference>
<accession>A0ABP3SE56</accession>
<dbReference type="PIRSF" id="PIRSF000429">
    <property type="entry name" value="Ac-CoA_Ac_transf"/>
    <property type="match status" value="1"/>
</dbReference>